<dbReference type="PROSITE" id="PS00463">
    <property type="entry name" value="ZN2_CY6_FUNGAL_1"/>
    <property type="match status" value="1"/>
</dbReference>
<reference evidence="5" key="1">
    <citation type="submission" date="2022-11" db="EMBL/GenBank/DDBJ databases">
        <title>Genome Resource of Sclerotinia nivalis Strain SnTB1, a Plant Pathogen Isolated from American Ginseng.</title>
        <authorList>
            <person name="Fan S."/>
        </authorList>
    </citation>
    <scope>NUCLEOTIDE SEQUENCE</scope>
    <source>
        <strain evidence="5">SnTB1</strain>
    </source>
</reference>
<keyword evidence="6" id="KW-1185">Reference proteome</keyword>
<dbReference type="GO" id="GO:0008270">
    <property type="term" value="F:zinc ion binding"/>
    <property type="evidence" value="ECO:0007669"/>
    <property type="project" value="InterPro"/>
</dbReference>
<dbReference type="InterPro" id="IPR001138">
    <property type="entry name" value="Zn2Cys6_DnaBD"/>
</dbReference>
<dbReference type="InterPro" id="IPR007219">
    <property type="entry name" value="XnlR_reg_dom"/>
</dbReference>
<dbReference type="GO" id="GO:0003677">
    <property type="term" value="F:DNA binding"/>
    <property type="evidence" value="ECO:0007669"/>
    <property type="project" value="InterPro"/>
</dbReference>
<dbReference type="AlphaFoldDB" id="A0A9X0AZ61"/>
<feature type="compositionally biased region" description="Polar residues" evidence="3">
    <location>
        <begin position="1"/>
        <end position="15"/>
    </location>
</feature>
<dbReference type="InterPro" id="IPR036864">
    <property type="entry name" value="Zn2-C6_fun-type_DNA-bd_sf"/>
</dbReference>
<evidence type="ECO:0000256" key="1">
    <source>
        <dbReference type="ARBA" id="ARBA00022723"/>
    </source>
</evidence>
<dbReference type="GO" id="GO:0001080">
    <property type="term" value="P:nitrogen catabolite activation of transcription from RNA polymerase II promoter"/>
    <property type="evidence" value="ECO:0007669"/>
    <property type="project" value="TreeGrafter"/>
</dbReference>
<feature type="compositionally biased region" description="Low complexity" evidence="3">
    <location>
        <begin position="100"/>
        <end position="109"/>
    </location>
</feature>
<proteinExistence type="predicted"/>
<dbReference type="Gene3D" id="4.10.240.10">
    <property type="entry name" value="Zn(2)-C6 fungal-type DNA-binding domain"/>
    <property type="match status" value="1"/>
</dbReference>
<organism evidence="5 6">
    <name type="scientific">Sclerotinia nivalis</name>
    <dbReference type="NCBI Taxonomy" id="352851"/>
    <lineage>
        <taxon>Eukaryota</taxon>
        <taxon>Fungi</taxon>
        <taxon>Dikarya</taxon>
        <taxon>Ascomycota</taxon>
        <taxon>Pezizomycotina</taxon>
        <taxon>Leotiomycetes</taxon>
        <taxon>Helotiales</taxon>
        <taxon>Sclerotiniaceae</taxon>
        <taxon>Sclerotinia</taxon>
    </lineage>
</organism>
<dbReference type="EMBL" id="JAPEIS010000001">
    <property type="protein sequence ID" value="KAJ8071063.1"/>
    <property type="molecule type" value="Genomic_DNA"/>
</dbReference>
<comment type="caution">
    <text evidence="5">The sequence shown here is derived from an EMBL/GenBank/DDBJ whole genome shotgun (WGS) entry which is preliminary data.</text>
</comment>
<feature type="region of interest" description="Disordered" evidence="3">
    <location>
        <begin position="465"/>
        <end position="485"/>
    </location>
</feature>
<gene>
    <name evidence="5" type="ORF">OCU04_001408</name>
</gene>
<dbReference type="PANTHER" id="PTHR31668">
    <property type="entry name" value="GLUCOSE TRANSPORT TRANSCRIPTION REGULATOR RGT1-RELATED-RELATED"/>
    <property type="match status" value="1"/>
</dbReference>
<dbReference type="CDD" id="cd12148">
    <property type="entry name" value="fungal_TF_MHR"/>
    <property type="match status" value="1"/>
</dbReference>
<evidence type="ECO:0000313" key="5">
    <source>
        <dbReference type="EMBL" id="KAJ8071063.1"/>
    </source>
</evidence>
<dbReference type="Proteomes" id="UP001152300">
    <property type="component" value="Unassembled WGS sequence"/>
</dbReference>
<dbReference type="GO" id="GO:0005634">
    <property type="term" value="C:nucleus"/>
    <property type="evidence" value="ECO:0007669"/>
    <property type="project" value="TreeGrafter"/>
</dbReference>
<dbReference type="SMART" id="SM00906">
    <property type="entry name" value="Fungal_trans"/>
    <property type="match status" value="1"/>
</dbReference>
<dbReference type="CDD" id="cd00067">
    <property type="entry name" value="GAL4"/>
    <property type="match status" value="1"/>
</dbReference>
<accession>A0A9X0AZ61</accession>
<evidence type="ECO:0000313" key="6">
    <source>
        <dbReference type="Proteomes" id="UP001152300"/>
    </source>
</evidence>
<dbReference type="OrthoDB" id="408631at2759"/>
<dbReference type="PANTHER" id="PTHR31668:SF4">
    <property type="entry name" value="TRANSCRIPTIONAL ACTIVATOR PROTEIN DAL81"/>
    <property type="match status" value="1"/>
</dbReference>
<dbReference type="InterPro" id="IPR050797">
    <property type="entry name" value="Carb_Metab_Trans_Reg"/>
</dbReference>
<dbReference type="Pfam" id="PF00172">
    <property type="entry name" value="Zn_clus"/>
    <property type="match status" value="1"/>
</dbReference>
<keyword evidence="2" id="KW-0539">Nucleus</keyword>
<keyword evidence="1" id="KW-0479">Metal-binding</keyword>
<feature type="domain" description="Zn(2)-C6 fungal-type" evidence="4">
    <location>
        <begin position="49"/>
        <end position="80"/>
    </location>
</feature>
<dbReference type="PROSITE" id="PS50048">
    <property type="entry name" value="ZN2_CY6_FUNGAL_2"/>
    <property type="match status" value="1"/>
</dbReference>
<dbReference type="SMART" id="SM00066">
    <property type="entry name" value="GAL4"/>
    <property type="match status" value="1"/>
</dbReference>
<feature type="region of interest" description="Disordered" evidence="3">
    <location>
        <begin position="1"/>
        <end position="20"/>
    </location>
</feature>
<sequence>MDPHNFQTSITSNDYFNGDGLELQLPQQQLNDHPIQLGPRSYKSRKYRPCDFCRARQVRCSISSAPPCQLCTSHGRSCTFVDRPKKKRRPNIAASNGDQSSGSTTSTPTAPLQQYCSAAQLSPNFIAQYSEHNFQSLTGHDVLTESTSSPDQHILVQDGSPIYNLDPYLDMMQSTRIRPLNSQHSRSARFVGESGESNPYLLRHYRYNENDECTISKLTYRRIKNSSTHNDFSNQREEPPVVFMLADDSFSQKGEPRVNDDVLSRAEADLRGMFTDQEALRLIGLFFRFVYPYFPILSKSQSFQSPGVLSPTIVHTFPFSLLSAMYATALPFILYDDILSTTLVHSPPSIHELFRLSWLFVQQELHAPRLSTVQACLLLLQRAPTNRYTTDTPWKTSLVGWTVSLAQTLGLMKECSGWSSIPVWEMNLRKRLWYGVFIMDKWASLNAGMPSHIHADDFDVLPLEDNDLEASTPDPNQPMTDSEPDSEHFRLLTELTTILSDIVDSYYTLRATKRTSKDLSLSLELARPLRSRLKAWNDSLPPSMSLRQHEHLDSRGVAQLSGNPSLSLAYIIATMTLFRALLRPLENLTSVDGDATMGSRLAVRAGARECAKEVVEFVENLGRGALDAFWHSCKF</sequence>
<dbReference type="GO" id="GO:0006351">
    <property type="term" value="P:DNA-templated transcription"/>
    <property type="evidence" value="ECO:0007669"/>
    <property type="project" value="InterPro"/>
</dbReference>
<evidence type="ECO:0000256" key="2">
    <source>
        <dbReference type="ARBA" id="ARBA00023242"/>
    </source>
</evidence>
<dbReference type="Pfam" id="PF04082">
    <property type="entry name" value="Fungal_trans"/>
    <property type="match status" value="1"/>
</dbReference>
<feature type="region of interest" description="Disordered" evidence="3">
    <location>
        <begin position="82"/>
        <end position="109"/>
    </location>
</feature>
<evidence type="ECO:0000256" key="3">
    <source>
        <dbReference type="SAM" id="MobiDB-lite"/>
    </source>
</evidence>
<dbReference type="GO" id="GO:0000981">
    <property type="term" value="F:DNA-binding transcription factor activity, RNA polymerase II-specific"/>
    <property type="evidence" value="ECO:0007669"/>
    <property type="project" value="InterPro"/>
</dbReference>
<evidence type="ECO:0000259" key="4">
    <source>
        <dbReference type="PROSITE" id="PS50048"/>
    </source>
</evidence>
<dbReference type="SUPFAM" id="SSF57701">
    <property type="entry name" value="Zn2/Cys6 DNA-binding domain"/>
    <property type="match status" value="1"/>
</dbReference>
<protein>
    <recommendedName>
        <fullName evidence="4">Zn(2)-C6 fungal-type domain-containing protein</fullName>
    </recommendedName>
</protein>
<name>A0A9X0AZ61_9HELO</name>